<dbReference type="GO" id="GO:0003676">
    <property type="term" value="F:nucleic acid binding"/>
    <property type="evidence" value="ECO:0007669"/>
    <property type="project" value="InterPro"/>
</dbReference>
<dbReference type="InterPro" id="IPR001584">
    <property type="entry name" value="Integrase_cat-core"/>
</dbReference>
<evidence type="ECO:0000259" key="2">
    <source>
        <dbReference type="Pfam" id="PF13333"/>
    </source>
</evidence>
<evidence type="ECO:0000256" key="1">
    <source>
        <dbReference type="ARBA" id="ARBA00002286"/>
    </source>
</evidence>
<dbReference type="Proteomes" id="UP000775627">
    <property type="component" value="Unassembled WGS sequence"/>
</dbReference>
<protein>
    <submittedName>
        <fullName evidence="3">Transposase</fullName>
    </submittedName>
</protein>
<dbReference type="PANTHER" id="PTHR46889">
    <property type="entry name" value="TRANSPOSASE INSF FOR INSERTION SEQUENCE IS3B-RELATED"/>
    <property type="match status" value="1"/>
</dbReference>
<name>A0AAW4I0A6_BACTU</name>
<dbReference type="PANTHER" id="PTHR46889:SF4">
    <property type="entry name" value="TRANSPOSASE INSO FOR INSERTION SEQUENCE ELEMENT IS911B-RELATED"/>
    <property type="match status" value="1"/>
</dbReference>
<evidence type="ECO:0000313" key="4">
    <source>
        <dbReference type="Proteomes" id="UP000775627"/>
    </source>
</evidence>
<dbReference type="InterPro" id="IPR050900">
    <property type="entry name" value="Transposase_IS3/IS150/IS904"/>
</dbReference>
<dbReference type="Gene3D" id="3.30.420.10">
    <property type="entry name" value="Ribonuclease H-like superfamily/Ribonuclease H"/>
    <property type="match status" value="1"/>
</dbReference>
<dbReference type="GO" id="GO:0015074">
    <property type="term" value="P:DNA integration"/>
    <property type="evidence" value="ECO:0007669"/>
    <property type="project" value="InterPro"/>
</dbReference>
<organism evidence="3 4">
    <name type="scientific">Bacillus thuringiensis</name>
    <dbReference type="NCBI Taxonomy" id="1428"/>
    <lineage>
        <taxon>Bacteria</taxon>
        <taxon>Bacillati</taxon>
        <taxon>Bacillota</taxon>
        <taxon>Bacilli</taxon>
        <taxon>Bacillales</taxon>
        <taxon>Bacillaceae</taxon>
        <taxon>Bacillus</taxon>
        <taxon>Bacillus cereus group</taxon>
    </lineage>
</organism>
<reference evidence="3" key="2">
    <citation type="journal article" date="2021" name="J. Invertebr. Pathol.">
        <title>Molecular characterization of a Bacillus thuringiensis strain from Argentina, toxic against Lepidoptera and Coleoptera, based on its whole-genome and Cry protein analysis.</title>
        <authorList>
            <person name="Nicolas Lazarte J."/>
            <person name="Pia Valacco M."/>
            <person name="Moreno S."/>
            <person name="Salerno G.L."/>
            <person name="Beron C.M."/>
        </authorList>
    </citation>
    <scope>NUCLEOTIDE SEQUENCE</scope>
    <source>
        <strain evidence="3">FCC7</strain>
    </source>
</reference>
<sequence length="73" mass="8969">MKASMSRRGNCWDNACMENFFIHFKTECFHLHSFRKAKEVKLAVRKYMYFYNHQRFQKKLNNLSPYKNRTQVA</sequence>
<dbReference type="SUPFAM" id="SSF53098">
    <property type="entry name" value="Ribonuclease H-like"/>
    <property type="match status" value="1"/>
</dbReference>
<comment type="function">
    <text evidence="1">Involved in the transposition of the insertion sequence.</text>
</comment>
<evidence type="ECO:0000313" key="3">
    <source>
        <dbReference type="EMBL" id="MBN9901181.1"/>
    </source>
</evidence>
<dbReference type="RefSeq" id="WP_142241245.1">
    <property type="nucleotide sequence ID" value="NZ_JAWUAH010000038.1"/>
</dbReference>
<dbReference type="Pfam" id="PF13333">
    <property type="entry name" value="rve_2"/>
    <property type="match status" value="1"/>
</dbReference>
<dbReference type="InterPro" id="IPR036397">
    <property type="entry name" value="RNaseH_sf"/>
</dbReference>
<dbReference type="AlphaFoldDB" id="A0AAW4I0A6"/>
<dbReference type="InterPro" id="IPR012337">
    <property type="entry name" value="RNaseH-like_sf"/>
</dbReference>
<dbReference type="EMBL" id="VIXF01000003">
    <property type="protein sequence ID" value="MBN9901181.1"/>
    <property type="molecule type" value="Genomic_DNA"/>
</dbReference>
<proteinExistence type="predicted"/>
<gene>
    <name evidence="3" type="ORF">FME64_28115</name>
</gene>
<accession>A0AAW4I0A6</accession>
<comment type="caution">
    <text evidence="3">The sequence shown here is derived from an EMBL/GenBank/DDBJ whole genome shotgun (WGS) entry which is preliminary data.</text>
</comment>
<reference evidence="3" key="1">
    <citation type="submission" date="2019-07" db="EMBL/GenBank/DDBJ databases">
        <authorList>
            <person name="Lazarte J.N."/>
            <person name="Poliero A."/>
            <person name="Beron C."/>
        </authorList>
    </citation>
    <scope>NUCLEOTIDE SEQUENCE</scope>
    <source>
        <strain evidence="3">FCC7</strain>
    </source>
</reference>
<feature type="domain" description="Integrase catalytic" evidence="2">
    <location>
        <begin position="18"/>
        <end position="71"/>
    </location>
</feature>